<dbReference type="SMART" id="SM00448">
    <property type="entry name" value="REC"/>
    <property type="match status" value="1"/>
</dbReference>
<evidence type="ECO:0000256" key="3">
    <source>
        <dbReference type="ARBA" id="ARBA00023125"/>
    </source>
</evidence>
<dbReference type="CDD" id="cd06170">
    <property type="entry name" value="LuxR_C_like"/>
    <property type="match status" value="1"/>
</dbReference>
<dbReference type="SMART" id="SM00421">
    <property type="entry name" value="HTH_LUXR"/>
    <property type="match status" value="1"/>
</dbReference>
<sequence>MSITILLADDHIVVRQGLRSLLEAQPDFEVIGEAKDGLEAVKQVEALHPGVLVLDLVMPGMSGMEVVRRVHDQTHVIILSMHSNEAYVVEALRSGAYGYVLKDATAGELAQAIRTVVNGQRFLSAPFSEHGIEAYLRRSRTGPLDPYETLTAREREVLVLAANGLSNPEIANRLTISPRTAEIHRANMMHKLDLHTQTDLVRYALRRGLVTLEE</sequence>
<dbReference type="AlphaFoldDB" id="A0A0S7BD39"/>
<name>A0A0S7BD39_9CHLR</name>
<reference evidence="8" key="1">
    <citation type="submission" date="2015-07" db="EMBL/GenBank/DDBJ databases">
        <title>Draft Genome Sequences of Anaerolinea thermolimosa IMO-1, Bellilinea caldifistulae GOMI-1, Leptolinea tardivitalis YMTK-2, Levilinea saccharolytica KIBI-1,Longilinea arvoryzae KOME-1, Previously Described as Members of the Anaerolineaceae (Chloroflexi).</title>
        <authorList>
            <person name="Sekiguchi Y."/>
            <person name="Ohashi A."/>
            <person name="Matsuura N."/>
            <person name="Tourlousse M.D."/>
        </authorList>
    </citation>
    <scope>NUCLEOTIDE SEQUENCE [LARGE SCALE GENOMIC DNA]</scope>
    <source>
        <strain evidence="8">KOME-1</strain>
    </source>
</reference>
<dbReference type="SUPFAM" id="SSF52172">
    <property type="entry name" value="CheY-like"/>
    <property type="match status" value="1"/>
</dbReference>
<proteinExistence type="predicted"/>
<dbReference type="GO" id="GO:0003677">
    <property type="term" value="F:DNA binding"/>
    <property type="evidence" value="ECO:0007669"/>
    <property type="project" value="UniProtKB-KW"/>
</dbReference>
<dbReference type="GO" id="GO:0000160">
    <property type="term" value="P:phosphorelay signal transduction system"/>
    <property type="evidence" value="ECO:0007669"/>
    <property type="project" value="InterPro"/>
</dbReference>
<dbReference type="InterPro" id="IPR001789">
    <property type="entry name" value="Sig_transdc_resp-reg_receiver"/>
</dbReference>
<dbReference type="PRINTS" id="PR00038">
    <property type="entry name" value="HTHLUXR"/>
</dbReference>
<dbReference type="CDD" id="cd17535">
    <property type="entry name" value="REC_NarL-like"/>
    <property type="match status" value="1"/>
</dbReference>
<dbReference type="PROSITE" id="PS50043">
    <property type="entry name" value="HTH_LUXR_2"/>
    <property type="match status" value="1"/>
</dbReference>
<dbReference type="Pfam" id="PF00196">
    <property type="entry name" value="GerE"/>
    <property type="match status" value="1"/>
</dbReference>
<keyword evidence="2" id="KW-0805">Transcription regulation</keyword>
<evidence type="ECO:0000313" key="8">
    <source>
        <dbReference type="EMBL" id="GAP15646.1"/>
    </source>
</evidence>
<evidence type="ECO:0000256" key="2">
    <source>
        <dbReference type="ARBA" id="ARBA00023015"/>
    </source>
</evidence>
<dbReference type="InterPro" id="IPR011006">
    <property type="entry name" value="CheY-like_superfamily"/>
</dbReference>
<feature type="domain" description="Response regulatory" evidence="7">
    <location>
        <begin position="4"/>
        <end position="117"/>
    </location>
</feature>
<dbReference type="EMBL" id="DF967972">
    <property type="protein sequence ID" value="GAP15646.1"/>
    <property type="molecule type" value="Genomic_DNA"/>
</dbReference>
<keyword evidence="4" id="KW-0804">Transcription</keyword>
<evidence type="ECO:0000259" key="7">
    <source>
        <dbReference type="PROSITE" id="PS50110"/>
    </source>
</evidence>
<keyword evidence="1 5" id="KW-0597">Phosphoprotein</keyword>
<keyword evidence="3" id="KW-0238">DNA-binding</keyword>
<gene>
    <name evidence="8" type="ORF">LARV_03438</name>
</gene>
<dbReference type="GO" id="GO:0006355">
    <property type="term" value="P:regulation of DNA-templated transcription"/>
    <property type="evidence" value="ECO:0007669"/>
    <property type="project" value="InterPro"/>
</dbReference>
<feature type="modified residue" description="4-aspartylphosphate" evidence="5">
    <location>
        <position position="55"/>
    </location>
</feature>
<dbReference type="STRING" id="360412.LARV_03438"/>
<dbReference type="PANTHER" id="PTHR43214">
    <property type="entry name" value="TWO-COMPONENT RESPONSE REGULATOR"/>
    <property type="match status" value="1"/>
</dbReference>
<dbReference type="InterPro" id="IPR016032">
    <property type="entry name" value="Sig_transdc_resp-reg_C-effctor"/>
</dbReference>
<evidence type="ECO:0000256" key="5">
    <source>
        <dbReference type="PROSITE-ProRule" id="PRU00169"/>
    </source>
</evidence>
<evidence type="ECO:0000256" key="4">
    <source>
        <dbReference type="ARBA" id="ARBA00023163"/>
    </source>
</evidence>
<dbReference type="InterPro" id="IPR058245">
    <property type="entry name" value="NreC/VraR/RcsB-like_REC"/>
</dbReference>
<dbReference type="Proteomes" id="UP000055060">
    <property type="component" value="Unassembled WGS sequence"/>
</dbReference>
<organism evidence="8">
    <name type="scientific">Longilinea arvoryzae</name>
    <dbReference type="NCBI Taxonomy" id="360412"/>
    <lineage>
        <taxon>Bacteria</taxon>
        <taxon>Bacillati</taxon>
        <taxon>Chloroflexota</taxon>
        <taxon>Anaerolineae</taxon>
        <taxon>Anaerolineales</taxon>
        <taxon>Anaerolineaceae</taxon>
        <taxon>Longilinea</taxon>
    </lineage>
</organism>
<protein>
    <submittedName>
        <fullName evidence="8">Two component transcriptional regulator, LuxR family</fullName>
    </submittedName>
</protein>
<dbReference type="OrthoDB" id="9780153at2"/>
<dbReference type="InterPro" id="IPR039420">
    <property type="entry name" value="WalR-like"/>
</dbReference>
<keyword evidence="9" id="KW-1185">Reference proteome</keyword>
<dbReference type="RefSeq" id="WP_075074812.1">
    <property type="nucleotide sequence ID" value="NZ_DF967972.1"/>
</dbReference>
<feature type="domain" description="HTH luxR-type" evidence="6">
    <location>
        <begin position="143"/>
        <end position="208"/>
    </location>
</feature>
<dbReference type="Pfam" id="PF00072">
    <property type="entry name" value="Response_reg"/>
    <property type="match status" value="1"/>
</dbReference>
<dbReference type="InterPro" id="IPR000792">
    <property type="entry name" value="Tscrpt_reg_LuxR_C"/>
</dbReference>
<dbReference type="PROSITE" id="PS50110">
    <property type="entry name" value="RESPONSE_REGULATORY"/>
    <property type="match status" value="1"/>
</dbReference>
<dbReference type="SUPFAM" id="SSF46894">
    <property type="entry name" value="C-terminal effector domain of the bipartite response regulators"/>
    <property type="match status" value="1"/>
</dbReference>
<dbReference type="PANTHER" id="PTHR43214:SF41">
    <property type="entry name" value="NITRATE_NITRITE RESPONSE REGULATOR PROTEIN NARP"/>
    <property type="match status" value="1"/>
</dbReference>
<dbReference type="Gene3D" id="3.40.50.2300">
    <property type="match status" value="1"/>
</dbReference>
<accession>A0A0S7BD39</accession>
<evidence type="ECO:0000259" key="6">
    <source>
        <dbReference type="PROSITE" id="PS50043"/>
    </source>
</evidence>
<evidence type="ECO:0000313" key="9">
    <source>
        <dbReference type="Proteomes" id="UP000055060"/>
    </source>
</evidence>
<evidence type="ECO:0000256" key="1">
    <source>
        <dbReference type="ARBA" id="ARBA00022553"/>
    </source>
</evidence>